<reference evidence="7" key="1">
    <citation type="submission" date="2021-02" db="EMBL/GenBank/DDBJ databases">
        <authorList>
            <person name="Nowell W R."/>
        </authorList>
    </citation>
    <scope>NUCLEOTIDE SEQUENCE</scope>
</reference>
<dbReference type="SUPFAM" id="SSF81321">
    <property type="entry name" value="Family A G protein-coupled receptor-like"/>
    <property type="match status" value="1"/>
</dbReference>
<sequence>MATVVNNSLETDNFHSHQYLKLIINISTLLCTIFAIIISILIIIYICINLLQKNNLKKSTNISLLLICNTCLAIICSSISLTLMILSNIGGDMNIYILKRINHWACHIRGYLHFVFINSIYLSYMLQGSFRLVHIAFHKYRCLRKIYSFSSFIIVQWIASFLFILPILIEYENYSSFIVYLPQEFYCQVPITNIRGTTFLILSVYFVPLCCIGIIYLWIIIHIKNRNRQIILIPISVQRKNKRDNIIIKRICLIMIVLSSLGVTPCLFIIAFIMTDHLHWTSYRISWMTVSISFVLIILSSLYVTPQIYKSIRIIFNHSQKNRKYYRTFSSINQFSSIDCALFTCRVQQHHTTGKNSFYMVYSAEAKLSSDEQNTITYHVQQNNQLVQQRLDSNAIKMKIYYGHQLKDHIDEIQPND</sequence>
<evidence type="ECO:0000256" key="3">
    <source>
        <dbReference type="ARBA" id="ARBA00022989"/>
    </source>
</evidence>
<proteinExistence type="predicted"/>
<gene>
    <name evidence="8" type="ORF">JBS370_LOCUS28992</name>
    <name evidence="7" type="ORF">ZHD862_LOCUS34686</name>
</gene>
<organism evidence="7 9">
    <name type="scientific">Rotaria sordida</name>
    <dbReference type="NCBI Taxonomy" id="392033"/>
    <lineage>
        <taxon>Eukaryota</taxon>
        <taxon>Metazoa</taxon>
        <taxon>Spiralia</taxon>
        <taxon>Gnathifera</taxon>
        <taxon>Rotifera</taxon>
        <taxon>Eurotatoria</taxon>
        <taxon>Bdelloidea</taxon>
        <taxon>Philodinida</taxon>
        <taxon>Philodinidae</taxon>
        <taxon>Rotaria</taxon>
    </lineage>
</organism>
<evidence type="ECO:0000313" key="7">
    <source>
        <dbReference type="EMBL" id="CAF1437907.1"/>
    </source>
</evidence>
<evidence type="ECO:0000256" key="4">
    <source>
        <dbReference type="ARBA" id="ARBA00023136"/>
    </source>
</evidence>
<dbReference type="AlphaFoldDB" id="A0A815NW05"/>
<evidence type="ECO:0000313" key="8">
    <source>
        <dbReference type="EMBL" id="CAF4050043.1"/>
    </source>
</evidence>
<feature type="transmembrane region" description="Helical" evidence="5">
    <location>
        <begin position="108"/>
        <end position="126"/>
    </location>
</feature>
<dbReference type="Proteomes" id="UP000663836">
    <property type="component" value="Unassembled WGS sequence"/>
</dbReference>
<dbReference type="Gene3D" id="1.20.1070.10">
    <property type="entry name" value="Rhodopsin 7-helix transmembrane proteins"/>
    <property type="match status" value="1"/>
</dbReference>
<evidence type="ECO:0000256" key="1">
    <source>
        <dbReference type="ARBA" id="ARBA00004370"/>
    </source>
</evidence>
<comment type="caution">
    <text evidence="7">The sequence shown here is derived from an EMBL/GenBank/DDBJ whole genome shotgun (WGS) entry which is preliminary data.</text>
</comment>
<evidence type="ECO:0000259" key="6">
    <source>
        <dbReference type="PROSITE" id="PS50262"/>
    </source>
</evidence>
<evidence type="ECO:0000256" key="2">
    <source>
        <dbReference type="ARBA" id="ARBA00022692"/>
    </source>
</evidence>
<feature type="transmembrane region" description="Helical" evidence="5">
    <location>
        <begin position="63"/>
        <end position="88"/>
    </location>
</feature>
<dbReference type="PROSITE" id="PS50262">
    <property type="entry name" value="G_PROTEIN_RECEP_F1_2"/>
    <property type="match status" value="1"/>
</dbReference>
<keyword evidence="2 5" id="KW-0812">Transmembrane</keyword>
<comment type="subcellular location">
    <subcellularLocation>
        <location evidence="1">Membrane</location>
    </subcellularLocation>
</comment>
<keyword evidence="3 5" id="KW-1133">Transmembrane helix</keyword>
<dbReference type="GO" id="GO:0016020">
    <property type="term" value="C:membrane"/>
    <property type="evidence" value="ECO:0007669"/>
    <property type="project" value="UniProtKB-SubCell"/>
</dbReference>
<feature type="transmembrane region" description="Helical" evidence="5">
    <location>
        <begin position="251"/>
        <end position="273"/>
    </location>
</feature>
<keyword evidence="4 5" id="KW-0472">Membrane</keyword>
<dbReference type="InterPro" id="IPR017452">
    <property type="entry name" value="GPCR_Rhodpsn_7TM"/>
</dbReference>
<feature type="transmembrane region" description="Helical" evidence="5">
    <location>
        <begin position="146"/>
        <end position="169"/>
    </location>
</feature>
<evidence type="ECO:0000256" key="5">
    <source>
        <dbReference type="SAM" id="Phobius"/>
    </source>
</evidence>
<dbReference type="EMBL" id="CAJNOT010004587">
    <property type="protein sequence ID" value="CAF1437907.1"/>
    <property type="molecule type" value="Genomic_DNA"/>
</dbReference>
<feature type="transmembrane region" description="Helical" evidence="5">
    <location>
        <begin position="285"/>
        <end position="304"/>
    </location>
</feature>
<accession>A0A815NW05</accession>
<dbReference type="Proteomes" id="UP000663864">
    <property type="component" value="Unassembled WGS sequence"/>
</dbReference>
<name>A0A815NW05_9BILA</name>
<dbReference type="EMBL" id="CAJOBD010006056">
    <property type="protein sequence ID" value="CAF4050043.1"/>
    <property type="molecule type" value="Genomic_DNA"/>
</dbReference>
<feature type="transmembrane region" description="Helical" evidence="5">
    <location>
        <begin position="22"/>
        <end position="51"/>
    </location>
</feature>
<feature type="domain" description="G-protein coupled receptors family 1 profile" evidence="6">
    <location>
        <begin position="38"/>
        <end position="309"/>
    </location>
</feature>
<evidence type="ECO:0000313" key="9">
    <source>
        <dbReference type="Proteomes" id="UP000663864"/>
    </source>
</evidence>
<feature type="transmembrane region" description="Helical" evidence="5">
    <location>
        <begin position="199"/>
        <end position="221"/>
    </location>
</feature>
<protein>
    <recommendedName>
        <fullName evidence="6">G-protein coupled receptors family 1 profile domain-containing protein</fullName>
    </recommendedName>
</protein>
<dbReference type="CDD" id="cd00637">
    <property type="entry name" value="7tm_classA_rhodopsin-like"/>
    <property type="match status" value="1"/>
</dbReference>